<sequence>MACLKSIFSKKKALRGNETVVLTKECSTLVQKRLPQKFPNPESFLIPCSIGTITFEKALCDLRSGINLMPLSVMKKLGIQEVQPTRISLEVADKSLKRAFGVEENVLVKVEDLYLPANFVILDTREEKDDSILLGRPFLATGRALIDVERGELVLRMHEDHLLFKITKHQPLADKSGTSI</sequence>
<dbReference type="AlphaFoldDB" id="A0A6P4CNZ2"/>
<dbReference type="GeneID" id="107479058"/>
<reference evidence="2" key="2">
    <citation type="submission" date="2025-08" db="UniProtKB">
        <authorList>
            <consortium name="RefSeq"/>
        </authorList>
    </citation>
    <scope>IDENTIFICATION</scope>
    <source>
        <tissue evidence="2">Whole plant</tissue>
    </source>
</reference>
<dbReference type="OrthoDB" id="1934381at2759"/>
<dbReference type="Gene3D" id="2.40.70.10">
    <property type="entry name" value="Acid Proteases"/>
    <property type="match status" value="1"/>
</dbReference>
<dbReference type="CDD" id="cd00303">
    <property type="entry name" value="retropepsin_like"/>
    <property type="match status" value="1"/>
</dbReference>
<organism evidence="1 2">
    <name type="scientific">Arachis duranensis</name>
    <name type="common">Wild peanut</name>
    <dbReference type="NCBI Taxonomy" id="130453"/>
    <lineage>
        <taxon>Eukaryota</taxon>
        <taxon>Viridiplantae</taxon>
        <taxon>Streptophyta</taxon>
        <taxon>Embryophyta</taxon>
        <taxon>Tracheophyta</taxon>
        <taxon>Spermatophyta</taxon>
        <taxon>Magnoliopsida</taxon>
        <taxon>eudicotyledons</taxon>
        <taxon>Gunneridae</taxon>
        <taxon>Pentapetalae</taxon>
        <taxon>rosids</taxon>
        <taxon>fabids</taxon>
        <taxon>Fabales</taxon>
        <taxon>Fabaceae</taxon>
        <taxon>Papilionoideae</taxon>
        <taxon>50 kb inversion clade</taxon>
        <taxon>dalbergioids sensu lato</taxon>
        <taxon>Dalbergieae</taxon>
        <taxon>Pterocarpus clade</taxon>
        <taxon>Arachis</taxon>
    </lineage>
</organism>
<dbReference type="RefSeq" id="XP_015954689.1">
    <property type="nucleotide sequence ID" value="XM_016099203.1"/>
</dbReference>
<dbReference type="PANTHER" id="PTHR33067:SF39">
    <property type="entry name" value="TRANSCRIPTION FACTOR INTERACTOR AND REGULATOR CCHC(ZN) FAMILY"/>
    <property type="match status" value="1"/>
</dbReference>
<name>A0A6P4CNZ2_ARADU</name>
<reference evidence="1" key="1">
    <citation type="journal article" date="2016" name="Nat. Genet.">
        <title>The genome sequences of Arachis duranensis and Arachis ipaensis, the diploid ancestors of cultivated peanut.</title>
        <authorList>
            <person name="Bertioli D.J."/>
            <person name="Cannon S.B."/>
            <person name="Froenicke L."/>
            <person name="Huang G."/>
            <person name="Farmer A.D."/>
            <person name="Cannon E.K."/>
            <person name="Liu X."/>
            <person name="Gao D."/>
            <person name="Clevenger J."/>
            <person name="Dash S."/>
            <person name="Ren L."/>
            <person name="Moretzsohn M.C."/>
            <person name="Shirasawa K."/>
            <person name="Huang W."/>
            <person name="Vidigal B."/>
            <person name="Abernathy B."/>
            <person name="Chu Y."/>
            <person name="Niederhuth C.E."/>
            <person name="Umale P."/>
            <person name="Araujo A.C."/>
            <person name="Kozik A."/>
            <person name="Kim K.D."/>
            <person name="Burow M.D."/>
            <person name="Varshney R.K."/>
            <person name="Wang X."/>
            <person name="Zhang X."/>
            <person name="Barkley N."/>
            <person name="Guimaraes P.M."/>
            <person name="Isobe S."/>
            <person name="Guo B."/>
            <person name="Liao B."/>
            <person name="Stalker H.T."/>
            <person name="Schmitz R.J."/>
            <person name="Scheffler B.E."/>
            <person name="Leal-Bertioli S.C."/>
            <person name="Xun X."/>
            <person name="Jackson S.A."/>
            <person name="Michelmore R."/>
            <person name="Ozias-Akins P."/>
        </authorList>
    </citation>
    <scope>NUCLEOTIDE SEQUENCE [LARGE SCALE GENOMIC DNA]</scope>
    <source>
        <strain evidence="1">cv. V14167</strain>
    </source>
</reference>
<dbReference type="Proteomes" id="UP000515211">
    <property type="component" value="Chromosome 3"/>
</dbReference>
<keyword evidence="1" id="KW-1185">Reference proteome</keyword>
<gene>
    <name evidence="2" type="primary">LOC107479058</name>
</gene>
<dbReference type="InterPro" id="IPR021109">
    <property type="entry name" value="Peptidase_aspartic_dom_sf"/>
</dbReference>
<dbReference type="PANTHER" id="PTHR33067">
    <property type="entry name" value="RNA-DIRECTED DNA POLYMERASE-RELATED"/>
    <property type="match status" value="1"/>
</dbReference>
<protein>
    <submittedName>
        <fullName evidence="2">Uncharacterized protein LOC107479058</fullName>
    </submittedName>
</protein>
<evidence type="ECO:0000313" key="1">
    <source>
        <dbReference type="Proteomes" id="UP000515211"/>
    </source>
</evidence>
<evidence type="ECO:0000313" key="2">
    <source>
        <dbReference type="RefSeq" id="XP_015954689.1"/>
    </source>
</evidence>
<dbReference type="KEGG" id="adu:107479058"/>
<proteinExistence type="predicted"/>
<accession>A0A6P4CNZ2</accession>